<dbReference type="InterPro" id="IPR036388">
    <property type="entry name" value="WH-like_DNA-bd_sf"/>
</dbReference>
<dbReference type="PANTHER" id="PTHR33164">
    <property type="entry name" value="TRANSCRIPTIONAL REGULATOR, MARR FAMILY"/>
    <property type="match status" value="1"/>
</dbReference>
<dbReference type="InterPro" id="IPR000835">
    <property type="entry name" value="HTH_MarR-typ"/>
</dbReference>
<organism evidence="3 4">
    <name type="scientific">Ruicaihuangia caeni</name>
    <dbReference type="NCBI Taxonomy" id="3042517"/>
    <lineage>
        <taxon>Bacteria</taxon>
        <taxon>Bacillati</taxon>
        <taxon>Actinomycetota</taxon>
        <taxon>Actinomycetes</taxon>
        <taxon>Micrococcales</taxon>
        <taxon>Microbacteriaceae</taxon>
        <taxon>Ruicaihuangia</taxon>
    </lineage>
</organism>
<dbReference type="PROSITE" id="PS50995">
    <property type="entry name" value="HTH_MARR_2"/>
    <property type="match status" value="1"/>
</dbReference>
<dbReference type="AlphaFoldDB" id="A0AAW6T666"/>
<reference evidence="3 4" key="1">
    <citation type="submission" date="2023-04" db="EMBL/GenBank/DDBJ databases">
        <title>Klugiella caeni sp. nov. isolated from the sludge of biochemical tank.</title>
        <authorList>
            <person name="Geng K."/>
        </authorList>
    </citation>
    <scope>NUCLEOTIDE SEQUENCE [LARGE SCALE GENOMIC DNA]</scope>
    <source>
        <strain evidence="3 4">YN-L-19</strain>
    </source>
</reference>
<name>A0AAW6T666_9MICO</name>
<sequence>MSEVAAISEREWEVWRTFYGMRRQLDRAIEQQLQEDAGISRPEFEILLALWEAPQKRLRSREIAELIGWEKSRISHQVSRMEARGLVERTECDSDLRGIWVGLTPDGRRAVLGASRKHALKVRELFFDALDAEQLDAVLEISKRVLGSIDAPACDIVAQQAQHAQDGNSEGNSEAERRDSNEAAQRA</sequence>
<dbReference type="Proteomes" id="UP001321506">
    <property type="component" value="Unassembled WGS sequence"/>
</dbReference>
<comment type="caution">
    <text evidence="3">The sequence shown here is derived from an EMBL/GenBank/DDBJ whole genome shotgun (WGS) entry which is preliminary data.</text>
</comment>
<feature type="domain" description="HTH marR-type" evidence="2">
    <location>
        <begin position="11"/>
        <end position="147"/>
    </location>
</feature>
<gene>
    <name evidence="3" type="ORF">QF206_08425</name>
</gene>
<dbReference type="PRINTS" id="PR00598">
    <property type="entry name" value="HTHMARR"/>
</dbReference>
<dbReference type="InterPro" id="IPR036390">
    <property type="entry name" value="WH_DNA-bd_sf"/>
</dbReference>
<dbReference type="EMBL" id="JASATX010000003">
    <property type="protein sequence ID" value="MDI2098984.1"/>
    <property type="molecule type" value="Genomic_DNA"/>
</dbReference>
<dbReference type="InterPro" id="IPR039422">
    <property type="entry name" value="MarR/SlyA-like"/>
</dbReference>
<evidence type="ECO:0000256" key="1">
    <source>
        <dbReference type="SAM" id="MobiDB-lite"/>
    </source>
</evidence>
<dbReference type="SMART" id="SM00347">
    <property type="entry name" value="HTH_MARR"/>
    <property type="match status" value="1"/>
</dbReference>
<protein>
    <submittedName>
        <fullName evidence="3">MarR family transcriptional regulator</fullName>
    </submittedName>
</protein>
<evidence type="ECO:0000313" key="4">
    <source>
        <dbReference type="Proteomes" id="UP001321506"/>
    </source>
</evidence>
<keyword evidence="4" id="KW-1185">Reference proteome</keyword>
<feature type="region of interest" description="Disordered" evidence="1">
    <location>
        <begin position="159"/>
        <end position="187"/>
    </location>
</feature>
<dbReference type="GO" id="GO:0003700">
    <property type="term" value="F:DNA-binding transcription factor activity"/>
    <property type="evidence" value="ECO:0007669"/>
    <property type="project" value="InterPro"/>
</dbReference>
<dbReference type="Gene3D" id="1.10.10.10">
    <property type="entry name" value="Winged helix-like DNA-binding domain superfamily/Winged helix DNA-binding domain"/>
    <property type="match status" value="1"/>
</dbReference>
<dbReference type="RefSeq" id="WP_281488771.1">
    <property type="nucleotide sequence ID" value="NZ_JASATX010000003.1"/>
</dbReference>
<evidence type="ECO:0000313" key="3">
    <source>
        <dbReference type="EMBL" id="MDI2098984.1"/>
    </source>
</evidence>
<feature type="compositionally biased region" description="Polar residues" evidence="1">
    <location>
        <begin position="159"/>
        <end position="172"/>
    </location>
</feature>
<evidence type="ECO:0000259" key="2">
    <source>
        <dbReference type="PROSITE" id="PS50995"/>
    </source>
</evidence>
<dbReference type="Pfam" id="PF12802">
    <property type="entry name" value="MarR_2"/>
    <property type="match status" value="1"/>
</dbReference>
<dbReference type="GO" id="GO:0006950">
    <property type="term" value="P:response to stress"/>
    <property type="evidence" value="ECO:0007669"/>
    <property type="project" value="TreeGrafter"/>
</dbReference>
<dbReference type="SUPFAM" id="SSF46785">
    <property type="entry name" value="Winged helix' DNA-binding domain"/>
    <property type="match status" value="1"/>
</dbReference>
<proteinExistence type="predicted"/>
<accession>A0AAW6T666</accession>
<dbReference type="PANTHER" id="PTHR33164:SF99">
    <property type="entry name" value="MARR FAMILY REGULATORY PROTEIN"/>
    <property type="match status" value="1"/>
</dbReference>